<name>A0A9W7E981_9STRA</name>
<protein>
    <submittedName>
        <fullName evidence="1">Uncharacterized protein</fullName>
    </submittedName>
</protein>
<evidence type="ECO:0000313" key="1">
    <source>
        <dbReference type="EMBL" id="GMH73009.1"/>
    </source>
</evidence>
<feature type="non-terminal residue" evidence="1">
    <location>
        <position position="51"/>
    </location>
</feature>
<sequence>MSLPVIGAAAGFLAAGPLGLLIGGAAGAATAGFKEMSPKRKSEVASDVGEK</sequence>
<dbReference type="Proteomes" id="UP001165082">
    <property type="component" value="Unassembled WGS sequence"/>
</dbReference>
<dbReference type="EMBL" id="BRXZ01001511">
    <property type="protein sequence ID" value="GMH73009.1"/>
    <property type="molecule type" value="Genomic_DNA"/>
</dbReference>
<evidence type="ECO:0000313" key="2">
    <source>
        <dbReference type="Proteomes" id="UP001165082"/>
    </source>
</evidence>
<reference evidence="1" key="1">
    <citation type="submission" date="2022-07" db="EMBL/GenBank/DDBJ databases">
        <title>Genome analysis of Parmales, a sister group of diatoms, reveals the evolutionary specialization of diatoms from phago-mixotrophs to photoautotrophs.</title>
        <authorList>
            <person name="Ban H."/>
            <person name="Sato S."/>
            <person name="Yoshikawa S."/>
            <person name="Kazumasa Y."/>
            <person name="Nakamura Y."/>
            <person name="Ichinomiya M."/>
            <person name="Saitoh K."/>
            <person name="Sato N."/>
            <person name="Blanc-Mathieu R."/>
            <person name="Endo H."/>
            <person name="Kuwata A."/>
            <person name="Ogata H."/>
        </authorList>
    </citation>
    <scope>NUCLEOTIDE SEQUENCE</scope>
</reference>
<comment type="caution">
    <text evidence="1">The sequence shown here is derived from an EMBL/GenBank/DDBJ whole genome shotgun (WGS) entry which is preliminary data.</text>
</comment>
<keyword evidence="2" id="KW-1185">Reference proteome</keyword>
<accession>A0A9W7E981</accession>
<dbReference type="AlphaFoldDB" id="A0A9W7E981"/>
<proteinExistence type="predicted"/>
<gene>
    <name evidence="1" type="ORF">TrRE_jg857</name>
</gene>
<organism evidence="1 2">
    <name type="scientific">Triparma retinervis</name>
    <dbReference type="NCBI Taxonomy" id="2557542"/>
    <lineage>
        <taxon>Eukaryota</taxon>
        <taxon>Sar</taxon>
        <taxon>Stramenopiles</taxon>
        <taxon>Ochrophyta</taxon>
        <taxon>Bolidophyceae</taxon>
        <taxon>Parmales</taxon>
        <taxon>Triparmaceae</taxon>
        <taxon>Triparma</taxon>
    </lineage>
</organism>